<dbReference type="InterPro" id="IPR013229">
    <property type="entry name" value="PEGA"/>
</dbReference>
<accession>A0A2M7GB34</accession>
<evidence type="ECO:0000259" key="2">
    <source>
        <dbReference type="Pfam" id="PF08308"/>
    </source>
</evidence>
<organism evidence="3 4">
    <name type="scientific">bacterium (Candidatus Blackallbacteria) CG17_big_fil_post_rev_8_21_14_2_50_48_46</name>
    <dbReference type="NCBI Taxonomy" id="2014261"/>
    <lineage>
        <taxon>Bacteria</taxon>
        <taxon>Candidatus Blackallbacteria</taxon>
    </lineage>
</organism>
<dbReference type="PANTHER" id="PTHR36194">
    <property type="entry name" value="S-LAYER-LIKE PROTEIN"/>
    <property type="match status" value="1"/>
</dbReference>
<reference evidence="3 4" key="1">
    <citation type="submission" date="2017-09" db="EMBL/GenBank/DDBJ databases">
        <title>Depth-based differentiation of microbial function through sediment-hosted aquifers and enrichment of novel symbionts in the deep terrestrial subsurface.</title>
        <authorList>
            <person name="Probst A.J."/>
            <person name="Ladd B."/>
            <person name="Jarett J.K."/>
            <person name="Geller-Mcgrath D.E."/>
            <person name="Sieber C.M."/>
            <person name="Emerson J.B."/>
            <person name="Anantharaman K."/>
            <person name="Thomas B.C."/>
            <person name="Malmstrom R."/>
            <person name="Stieglmeier M."/>
            <person name="Klingl A."/>
            <person name="Woyke T."/>
            <person name="Ryan C.M."/>
            <person name="Banfield J.F."/>
        </authorList>
    </citation>
    <scope>NUCLEOTIDE SEQUENCE [LARGE SCALE GENOMIC DNA]</scope>
    <source>
        <strain evidence="3">CG17_big_fil_post_rev_8_21_14_2_50_48_46</strain>
    </source>
</reference>
<feature type="domain" description="PEGA" evidence="2">
    <location>
        <begin position="198"/>
        <end position="238"/>
    </location>
</feature>
<dbReference type="Proteomes" id="UP000231019">
    <property type="component" value="Unassembled WGS sequence"/>
</dbReference>
<dbReference type="PANTHER" id="PTHR36194:SF1">
    <property type="entry name" value="S-LAYER-LIKE PROTEIN"/>
    <property type="match status" value="1"/>
</dbReference>
<dbReference type="EMBL" id="PFFQ01000004">
    <property type="protein sequence ID" value="PIW19387.1"/>
    <property type="molecule type" value="Genomic_DNA"/>
</dbReference>
<proteinExistence type="predicted"/>
<evidence type="ECO:0000313" key="4">
    <source>
        <dbReference type="Proteomes" id="UP000231019"/>
    </source>
</evidence>
<comment type="caution">
    <text evidence="3">The sequence shown here is derived from an EMBL/GenBank/DDBJ whole genome shotgun (WGS) entry which is preliminary data.</text>
</comment>
<feature type="chain" id="PRO_5014689046" description="PEGA domain-containing protein" evidence="1">
    <location>
        <begin position="20"/>
        <end position="623"/>
    </location>
</feature>
<evidence type="ECO:0000256" key="1">
    <source>
        <dbReference type="SAM" id="SignalP"/>
    </source>
</evidence>
<keyword evidence="1" id="KW-0732">Signal</keyword>
<protein>
    <recommendedName>
        <fullName evidence="2">PEGA domain-containing protein</fullName>
    </recommendedName>
</protein>
<sequence>MFKYTLLFFVLFSFNPSFAQINIATKNAGEKTGAFLGQQASLLKSPKRQLFPLRIGILPWYFETPVPLSQALESTWAQRLSETQSARFQFKRLSPEILKAASPEPLSYPYPRNLWSELCHRHKIDLFLQTHIEKTSQGFWFNIQFIDGISGKIIKSNQKLLKSIEINELTEFIQKTFNALPASASENIADFAALSDLGELHIETTPEGMAVYIDGQIMGVSPLLIRHLPTGDHQISVRESKTFEYQILRLTSNPSGVTVFINQQNEGQTPLSLPFELLKTPGSYLIEFQSNTNFKADLEILTQPDGVPFQLDQNTLRRSPVTFQQLSNKTYRLQVLGNHPVEVNSSVTIEKDKQEAQQLKITPYKFAKVVIDASEESTEIILNQESKGESPLSLNLSEGFHDLLLNKPRFKRISQKLQLEAGKTYDYHFQLETKSIDTSIFLTPTGEISPHFNISSKLFGLANYKANATSNAMGAGLASLEVDYGWPALGKFYNFLDLGLSLGGYAAVLQKGDQFSTLQGFGGKLQLFKENNAVPVSVAVGGYLNLDTQSIKPVGFISLSRNFFDFALHLGLQTHGMNLNIGYNGFDNLKLGFVVFANSLFGLLTESGEEISTLYGIQAGYRF</sequence>
<dbReference type="AlphaFoldDB" id="A0A2M7GB34"/>
<feature type="signal peptide" evidence="1">
    <location>
        <begin position="1"/>
        <end position="19"/>
    </location>
</feature>
<name>A0A2M7GB34_9BACT</name>
<evidence type="ECO:0000313" key="3">
    <source>
        <dbReference type="EMBL" id="PIW19387.1"/>
    </source>
</evidence>
<gene>
    <name evidence="3" type="ORF">COW36_00690</name>
</gene>
<feature type="domain" description="PEGA" evidence="2">
    <location>
        <begin position="368"/>
        <end position="433"/>
    </location>
</feature>
<dbReference type="Pfam" id="PF08308">
    <property type="entry name" value="PEGA"/>
    <property type="match status" value="2"/>
</dbReference>